<dbReference type="EMBL" id="SNRW01002404">
    <property type="protein sequence ID" value="KAA6392896.1"/>
    <property type="molecule type" value="Genomic_DNA"/>
</dbReference>
<dbReference type="Proteomes" id="UP000324800">
    <property type="component" value="Unassembled WGS sequence"/>
</dbReference>
<comment type="caution">
    <text evidence="2">The sequence shown here is derived from an EMBL/GenBank/DDBJ whole genome shotgun (WGS) entry which is preliminary data.</text>
</comment>
<accession>A0A5J4WDX3</accession>
<organism evidence="2 3">
    <name type="scientific">Streblomastix strix</name>
    <dbReference type="NCBI Taxonomy" id="222440"/>
    <lineage>
        <taxon>Eukaryota</taxon>
        <taxon>Metamonada</taxon>
        <taxon>Preaxostyla</taxon>
        <taxon>Oxymonadida</taxon>
        <taxon>Streblomastigidae</taxon>
        <taxon>Streblomastix</taxon>
    </lineage>
</organism>
<protein>
    <submittedName>
        <fullName evidence="2">Uncharacterized protein</fullName>
    </submittedName>
</protein>
<feature type="compositionally biased region" description="Basic and acidic residues" evidence="1">
    <location>
        <begin position="184"/>
        <end position="206"/>
    </location>
</feature>
<sequence>MALPPGYGKHIRRPTPCPPPPPFVLLPLFEQLNNNEDNKEDNKEYVDTPASFIFNWNKNTPRTVGIFISHVTGIPFHDIALSHYNNSSGQWILLNTKIIDQAVNFRDGDCVAFFDTRINAKQDLTDISESQQTQTQTLHRPLRPSYFDLPHFPDLESVPPIVKASFNAFFTSLSRNSKNQKGNNENHDSKRTVQKKKEPILKIAFD</sequence>
<evidence type="ECO:0000313" key="3">
    <source>
        <dbReference type="Proteomes" id="UP000324800"/>
    </source>
</evidence>
<evidence type="ECO:0000313" key="2">
    <source>
        <dbReference type="EMBL" id="KAA6392896.1"/>
    </source>
</evidence>
<name>A0A5J4WDX3_9EUKA</name>
<reference evidence="2 3" key="1">
    <citation type="submission" date="2019-03" db="EMBL/GenBank/DDBJ databases">
        <title>Single cell metagenomics reveals metabolic interactions within the superorganism composed of flagellate Streblomastix strix and complex community of Bacteroidetes bacteria on its surface.</title>
        <authorList>
            <person name="Treitli S.C."/>
            <person name="Kolisko M."/>
            <person name="Husnik F."/>
            <person name="Keeling P."/>
            <person name="Hampl V."/>
        </authorList>
    </citation>
    <scope>NUCLEOTIDE SEQUENCE [LARGE SCALE GENOMIC DNA]</scope>
    <source>
        <strain evidence="2">ST1C</strain>
    </source>
</reference>
<gene>
    <name evidence="2" type="ORF">EZS28_011577</name>
</gene>
<evidence type="ECO:0000256" key="1">
    <source>
        <dbReference type="SAM" id="MobiDB-lite"/>
    </source>
</evidence>
<proteinExistence type="predicted"/>
<dbReference type="AlphaFoldDB" id="A0A5J4WDX3"/>
<feature type="region of interest" description="Disordered" evidence="1">
    <location>
        <begin position="177"/>
        <end position="206"/>
    </location>
</feature>